<dbReference type="InterPro" id="IPR052016">
    <property type="entry name" value="Bact_Sigma-Reg"/>
</dbReference>
<dbReference type="PANTHER" id="PTHR43156:SF2">
    <property type="entry name" value="STAGE II SPORULATION PROTEIN E"/>
    <property type="match status" value="1"/>
</dbReference>
<dbReference type="Pfam" id="PF13185">
    <property type="entry name" value="GAF_2"/>
    <property type="match status" value="1"/>
</dbReference>
<evidence type="ECO:0000259" key="17">
    <source>
        <dbReference type="PROSITE" id="PS50113"/>
    </source>
</evidence>
<dbReference type="InterPro" id="IPR036890">
    <property type="entry name" value="HATPase_C_sf"/>
</dbReference>
<evidence type="ECO:0000256" key="14">
    <source>
        <dbReference type="ARBA" id="ARBA00075117"/>
    </source>
</evidence>
<dbReference type="Gene3D" id="3.60.40.10">
    <property type="entry name" value="PPM-type phosphatase domain"/>
    <property type="match status" value="1"/>
</dbReference>
<dbReference type="InterPro" id="IPR000700">
    <property type="entry name" value="PAS-assoc_C"/>
</dbReference>
<evidence type="ECO:0000256" key="5">
    <source>
        <dbReference type="ARBA" id="ARBA00022741"/>
    </source>
</evidence>
<keyword evidence="11" id="KW-0464">Manganese</keyword>
<evidence type="ECO:0000256" key="2">
    <source>
        <dbReference type="ARBA" id="ARBA00022553"/>
    </source>
</evidence>
<dbReference type="InterPro" id="IPR013655">
    <property type="entry name" value="PAS_fold_3"/>
</dbReference>
<keyword evidence="2" id="KW-0597">Phosphoprotein</keyword>
<dbReference type="CDD" id="cd00130">
    <property type="entry name" value="PAS"/>
    <property type="match status" value="1"/>
</dbReference>
<evidence type="ECO:0000256" key="7">
    <source>
        <dbReference type="ARBA" id="ARBA00022801"/>
    </source>
</evidence>
<evidence type="ECO:0000256" key="9">
    <source>
        <dbReference type="ARBA" id="ARBA00022842"/>
    </source>
</evidence>
<dbReference type="Proteomes" id="UP000466345">
    <property type="component" value="Unassembled WGS sequence"/>
</dbReference>
<dbReference type="SMART" id="SM00331">
    <property type="entry name" value="PP2C_SIG"/>
    <property type="match status" value="1"/>
</dbReference>
<keyword evidence="4" id="KW-0479">Metal-binding</keyword>
<dbReference type="SUPFAM" id="SSF55785">
    <property type="entry name" value="PYP-like sensor domain (PAS domain)"/>
    <property type="match status" value="1"/>
</dbReference>
<evidence type="ECO:0000256" key="15">
    <source>
        <dbReference type="ARBA" id="ARBA00081350"/>
    </source>
</evidence>
<evidence type="ECO:0000256" key="12">
    <source>
        <dbReference type="ARBA" id="ARBA00047761"/>
    </source>
</evidence>
<feature type="domain" description="PAC" evidence="17">
    <location>
        <begin position="102"/>
        <end position="154"/>
    </location>
</feature>
<evidence type="ECO:0000256" key="11">
    <source>
        <dbReference type="ARBA" id="ARBA00023211"/>
    </source>
</evidence>
<dbReference type="FunFam" id="3.60.40.10:FF:000005">
    <property type="entry name" value="Serine/threonine protein phosphatase"/>
    <property type="match status" value="1"/>
</dbReference>
<dbReference type="GO" id="GO:0016301">
    <property type="term" value="F:kinase activity"/>
    <property type="evidence" value="ECO:0007669"/>
    <property type="project" value="UniProtKB-KW"/>
</dbReference>
<evidence type="ECO:0000256" key="10">
    <source>
        <dbReference type="ARBA" id="ARBA00022912"/>
    </source>
</evidence>
<dbReference type="Gene3D" id="3.30.565.10">
    <property type="entry name" value="Histidine kinase-like ATPase, C-terminal domain"/>
    <property type="match status" value="1"/>
</dbReference>
<reference evidence="18 19" key="1">
    <citation type="submission" date="2019-10" db="EMBL/GenBank/DDBJ databases">
        <title>Streptomyces smaragdinus sp. nov. and Streptomyces fabii sp. nov., isolated from the gut of fungus growing-termite Macrotermes natalensis.</title>
        <authorList>
            <person name="Schwitalla J."/>
            <person name="Benndorf R."/>
            <person name="Martin K."/>
            <person name="De Beer W."/>
            <person name="Kaster A.-K."/>
            <person name="Vollmers J."/>
            <person name="Poulsen M."/>
            <person name="Beemelmanns C."/>
        </authorList>
    </citation>
    <scope>NUCLEOTIDE SEQUENCE [LARGE SCALE GENOMIC DNA]</scope>
    <source>
        <strain evidence="18 19">RB5</strain>
    </source>
</reference>
<keyword evidence="3" id="KW-0808">Transferase</keyword>
<proteinExistence type="predicted"/>
<dbReference type="SUPFAM" id="SSF55781">
    <property type="entry name" value="GAF domain-like"/>
    <property type="match status" value="1"/>
</dbReference>
<dbReference type="InterPro" id="IPR000014">
    <property type="entry name" value="PAS"/>
</dbReference>
<evidence type="ECO:0000313" key="19">
    <source>
        <dbReference type="Proteomes" id="UP000466345"/>
    </source>
</evidence>
<evidence type="ECO:0000256" key="1">
    <source>
        <dbReference type="ARBA" id="ARBA00013081"/>
    </source>
</evidence>
<keyword evidence="8" id="KW-0067">ATP-binding</keyword>
<dbReference type="InterPro" id="IPR001610">
    <property type="entry name" value="PAC"/>
</dbReference>
<comment type="function">
    <text evidence="13">Primarily acts as an independent SigF regulator that is sensitive to the osmosensory signal, mediating the cross talk of PknD with the SigF regulon. Possesses both phosphatase and kinase activities. The kinase domain functions as a classic anti-sigma factor-like kinase to phosphorylate the anti-anti-sigma factor domain at the canonical regulatory site, and the phosphatase domain antagonizes this activity.</text>
</comment>
<comment type="caution">
    <text evidence="18">The sequence shown here is derived from an EMBL/GenBank/DDBJ whole genome shotgun (WGS) entry which is preliminary data.</text>
</comment>
<evidence type="ECO:0000256" key="16">
    <source>
        <dbReference type="SAM" id="MobiDB-lite"/>
    </source>
</evidence>
<evidence type="ECO:0000256" key="6">
    <source>
        <dbReference type="ARBA" id="ARBA00022777"/>
    </source>
</evidence>
<feature type="region of interest" description="Disordered" evidence="16">
    <location>
        <begin position="565"/>
        <end position="585"/>
    </location>
</feature>
<dbReference type="EC" id="3.1.3.16" evidence="1"/>
<dbReference type="Pfam" id="PF07228">
    <property type="entry name" value="SpoIIE"/>
    <property type="match status" value="1"/>
</dbReference>
<keyword evidence="10" id="KW-0904">Protein phosphatase</keyword>
<dbReference type="PANTHER" id="PTHR43156">
    <property type="entry name" value="STAGE II SPORULATION PROTEIN E-RELATED"/>
    <property type="match status" value="1"/>
</dbReference>
<name>A0A7K0CDC9_9ACTN</name>
<evidence type="ECO:0000256" key="3">
    <source>
        <dbReference type="ARBA" id="ARBA00022679"/>
    </source>
</evidence>
<dbReference type="SUPFAM" id="SSF81606">
    <property type="entry name" value="PP2C-like"/>
    <property type="match status" value="1"/>
</dbReference>
<protein>
    <recommendedName>
        <fullName evidence="1">protein-serine/threonine phosphatase</fullName>
        <ecNumber evidence="1">3.1.3.16</ecNumber>
    </recommendedName>
    <alternativeName>
        <fullName evidence="15">Protein-serine/threonine phosphatase</fullName>
    </alternativeName>
    <alternativeName>
        <fullName evidence="14">Serine/threonine-protein kinase</fullName>
    </alternativeName>
</protein>
<dbReference type="InterPro" id="IPR003018">
    <property type="entry name" value="GAF"/>
</dbReference>
<dbReference type="InterPro" id="IPR003594">
    <property type="entry name" value="HATPase_dom"/>
</dbReference>
<dbReference type="InterPro" id="IPR036457">
    <property type="entry name" value="PPM-type-like_dom_sf"/>
</dbReference>
<keyword evidence="7" id="KW-0378">Hydrolase</keyword>
<dbReference type="Pfam" id="PF13581">
    <property type="entry name" value="HATPase_c_2"/>
    <property type="match status" value="1"/>
</dbReference>
<dbReference type="InterPro" id="IPR035965">
    <property type="entry name" value="PAS-like_dom_sf"/>
</dbReference>
<evidence type="ECO:0000256" key="4">
    <source>
        <dbReference type="ARBA" id="ARBA00022723"/>
    </source>
</evidence>
<dbReference type="InterPro" id="IPR029016">
    <property type="entry name" value="GAF-like_dom_sf"/>
</dbReference>
<dbReference type="GO" id="GO:0046872">
    <property type="term" value="F:metal ion binding"/>
    <property type="evidence" value="ECO:0007669"/>
    <property type="project" value="UniProtKB-KW"/>
</dbReference>
<comment type="catalytic activity">
    <reaction evidence="12">
        <text>O-phospho-L-seryl-[protein] + H2O = L-seryl-[protein] + phosphate</text>
        <dbReference type="Rhea" id="RHEA:20629"/>
        <dbReference type="Rhea" id="RHEA-COMP:9863"/>
        <dbReference type="Rhea" id="RHEA-COMP:11604"/>
        <dbReference type="ChEBI" id="CHEBI:15377"/>
        <dbReference type="ChEBI" id="CHEBI:29999"/>
        <dbReference type="ChEBI" id="CHEBI:43474"/>
        <dbReference type="ChEBI" id="CHEBI:83421"/>
        <dbReference type="EC" id="3.1.3.16"/>
    </reaction>
</comment>
<evidence type="ECO:0000256" key="13">
    <source>
        <dbReference type="ARBA" id="ARBA00056274"/>
    </source>
</evidence>
<dbReference type="PROSITE" id="PS50113">
    <property type="entry name" value="PAC"/>
    <property type="match status" value="1"/>
</dbReference>
<sequence>MGVRGDSGRVSDVSPAAVPELPGGWADPELRRALALNRMGSFVWELASGQMRMDAEGLDVFDLTPEEFDGRPEGLAPRVPASEGARMDAVVSRALKDGSTSYGGYFRVRLRDGTLRWTHTQGAIQRDDDGRPQRIVGIVRDATLELTYSAAQLRLDQERARQTSVVESTTAALASARTVGEVIDVLDGPEGLQRLGASNVIMGRVESGHIKLVAEGQAGSYADGTEFSRVTDPFPMSEVVRTLRPLFVLSRAEFRRRYPRLWPYIEPLDIDSGAYLPLIAQGQAIGALGLFYRGKSVFTPEDRNLLIALSGTIAQSLQRAMLFDQEHDLAEDLQRAMLPRRIPSLPGAEIAVRYRSAGNGRDIGGDWYDVIPLPNGRVAAVIGDVQGHDTHAASVMGQLRIVLRAYAAEGHSPGTVIARASVFLHELDTERFATCCYVEADLESGALRIVRAGHVDPLVRGADGVARWLSVPGGLPLGLSADFDRLEYPVTRIDLAAGDAMLLCTDGMLERSEVGLDEGMRVFAELVAAGPDDLAGLADRLLDELAACGAEDDMAVLALRRSGRPPAADTGGRLTQHIGPADPEGLSAGRHMIRAAVRAWGAGERSDEVELVADELVTNGLLHTDGPVVVTARMLTAPRSRIRIEVADESSTMPRRRDPGEAGVSGRGLLLVDRLTDAWGVEARGSGKVVWSEFDLG</sequence>
<accession>A0A7K0CDC9</accession>
<evidence type="ECO:0000256" key="8">
    <source>
        <dbReference type="ARBA" id="ARBA00022840"/>
    </source>
</evidence>
<dbReference type="SMART" id="SM00065">
    <property type="entry name" value="GAF"/>
    <property type="match status" value="1"/>
</dbReference>
<dbReference type="InterPro" id="IPR001932">
    <property type="entry name" value="PPM-type_phosphatase-like_dom"/>
</dbReference>
<keyword evidence="19" id="KW-1185">Reference proteome</keyword>
<evidence type="ECO:0000313" key="18">
    <source>
        <dbReference type="EMBL" id="MQY11363.1"/>
    </source>
</evidence>
<dbReference type="Gene3D" id="3.30.450.20">
    <property type="entry name" value="PAS domain"/>
    <property type="match status" value="1"/>
</dbReference>
<keyword evidence="9" id="KW-0460">Magnesium</keyword>
<dbReference type="CDD" id="cd16936">
    <property type="entry name" value="HATPase_RsbW-like"/>
    <property type="match status" value="1"/>
</dbReference>
<dbReference type="EMBL" id="WEGJ01000003">
    <property type="protein sequence ID" value="MQY11363.1"/>
    <property type="molecule type" value="Genomic_DNA"/>
</dbReference>
<dbReference type="AlphaFoldDB" id="A0A7K0CDC9"/>
<keyword evidence="5" id="KW-0547">Nucleotide-binding</keyword>
<dbReference type="SMART" id="SM00086">
    <property type="entry name" value="PAC"/>
    <property type="match status" value="1"/>
</dbReference>
<keyword evidence="6" id="KW-0418">Kinase</keyword>
<dbReference type="GO" id="GO:0004722">
    <property type="term" value="F:protein serine/threonine phosphatase activity"/>
    <property type="evidence" value="ECO:0007669"/>
    <property type="project" value="UniProtKB-EC"/>
</dbReference>
<gene>
    <name evidence="18" type="ORF">SRB5_14790</name>
</gene>
<dbReference type="Gene3D" id="3.30.450.40">
    <property type="match status" value="1"/>
</dbReference>
<organism evidence="18 19">
    <name type="scientific">Streptomyces smaragdinus</name>
    <dbReference type="NCBI Taxonomy" id="2585196"/>
    <lineage>
        <taxon>Bacteria</taxon>
        <taxon>Bacillati</taxon>
        <taxon>Actinomycetota</taxon>
        <taxon>Actinomycetes</taxon>
        <taxon>Kitasatosporales</taxon>
        <taxon>Streptomycetaceae</taxon>
        <taxon>Streptomyces</taxon>
    </lineage>
</organism>
<dbReference type="GO" id="GO:0005524">
    <property type="term" value="F:ATP binding"/>
    <property type="evidence" value="ECO:0007669"/>
    <property type="project" value="UniProtKB-KW"/>
</dbReference>
<dbReference type="Pfam" id="PF08447">
    <property type="entry name" value="PAS_3"/>
    <property type="match status" value="1"/>
</dbReference>